<gene>
    <name evidence="1" type="ORF">DU69_13820</name>
</gene>
<proteinExistence type="predicted"/>
<accession>A0A0F8JSM9</accession>
<protein>
    <submittedName>
        <fullName evidence="1">Uncharacterized protein</fullName>
    </submittedName>
</protein>
<dbReference type="EMBL" id="JJPT01000025">
    <property type="protein sequence ID" value="KKG94559.1"/>
    <property type="molecule type" value="Genomic_DNA"/>
</dbReference>
<dbReference type="AlphaFoldDB" id="A0A0F8JSM9"/>
<dbReference type="Proteomes" id="UP000034657">
    <property type="component" value="Unassembled WGS sequence"/>
</dbReference>
<dbReference type="RefSeq" id="WP_048041626.1">
    <property type="nucleotide sequence ID" value="NZ_JJPT01000025.1"/>
</dbReference>
<sequence>MTEEEKSKYYIQIDEGYIVAVPKNNILDVGDQAIIFTHPNGEEYAINANFLDKIRSAFPGSPLTAQKLKFLIEVKL</sequence>
<evidence type="ECO:0000313" key="1">
    <source>
        <dbReference type="EMBL" id="KKG94559.1"/>
    </source>
</evidence>
<reference evidence="1 2" key="1">
    <citation type="journal article" date="2015" name="ISME J.">
        <title>Genomic and phenotypic differentiation among Methanosarcina mazei populations from Columbia River sediment.</title>
        <authorList>
            <person name="Youngblut N.D."/>
            <person name="Wirth J.S."/>
            <person name="Henriksen J.R."/>
            <person name="Smith M."/>
            <person name="Simon H."/>
            <person name="Metcalf W.W."/>
            <person name="Whitaker R.J."/>
        </authorList>
    </citation>
    <scope>NUCLEOTIDE SEQUENCE [LARGE SCALE GENOMIC DNA]</scope>
    <source>
        <strain evidence="1 2">3.H.M.1A.1</strain>
    </source>
</reference>
<comment type="caution">
    <text evidence="1">The sequence shown here is derived from an EMBL/GenBank/DDBJ whole genome shotgun (WGS) entry which is preliminary data.</text>
</comment>
<name>A0A0F8JSM9_METMZ</name>
<dbReference type="PATRIC" id="fig|2209.75.peg.3075"/>
<organism evidence="1 2">
    <name type="scientific">Methanosarcina mazei</name>
    <name type="common">Methanosarcina frisia</name>
    <dbReference type="NCBI Taxonomy" id="2209"/>
    <lineage>
        <taxon>Archaea</taxon>
        <taxon>Methanobacteriati</taxon>
        <taxon>Methanobacteriota</taxon>
        <taxon>Stenosarchaea group</taxon>
        <taxon>Methanomicrobia</taxon>
        <taxon>Methanosarcinales</taxon>
        <taxon>Methanosarcinaceae</taxon>
        <taxon>Methanosarcina</taxon>
    </lineage>
</organism>
<evidence type="ECO:0000313" key="2">
    <source>
        <dbReference type="Proteomes" id="UP000034657"/>
    </source>
</evidence>